<keyword evidence="2" id="KW-1185">Reference proteome</keyword>
<comment type="caution">
    <text evidence="1">The sequence shown here is derived from an EMBL/GenBank/DDBJ whole genome shotgun (WGS) entry which is preliminary data.</text>
</comment>
<dbReference type="AlphaFoldDB" id="A0A9P6DQF5"/>
<evidence type="ECO:0000313" key="1">
    <source>
        <dbReference type="EMBL" id="KAF9509977.1"/>
    </source>
</evidence>
<name>A0A9P6DQF5_9AGAM</name>
<sequence length="64" mass="6922">MARYYSFLLHSIPVDPVTSVNLLHLPRLPDAVVEPRGRRGFVGERTLVGLAHSAGSSALIRAAI</sequence>
<proteinExistence type="predicted"/>
<dbReference type="EMBL" id="MU129025">
    <property type="protein sequence ID" value="KAF9509977.1"/>
    <property type="molecule type" value="Genomic_DNA"/>
</dbReference>
<organism evidence="1 2">
    <name type="scientific">Hydnum rufescens UP504</name>
    <dbReference type="NCBI Taxonomy" id="1448309"/>
    <lineage>
        <taxon>Eukaryota</taxon>
        <taxon>Fungi</taxon>
        <taxon>Dikarya</taxon>
        <taxon>Basidiomycota</taxon>
        <taxon>Agaricomycotina</taxon>
        <taxon>Agaricomycetes</taxon>
        <taxon>Cantharellales</taxon>
        <taxon>Hydnaceae</taxon>
        <taxon>Hydnum</taxon>
    </lineage>
</organism>
<dbReference type="Proteomes" id="UP000886523">
    <property type="component" value="Unassembled WGS sequence"/>
</dbReference>
<gene>
    <name evidence="1" type="ORF">BS47DRAFT_109979</name>
</gene>
<dbReference type="OrthoDB" id="94039at2759"/>
<evidence type="ECO:0000313" key="2">
    <source>
        <dbReference type="Proteomes" id="UP000886523"/>
    </source>
</evidence>
<reference evidence="1" key="1">
    <citation type="journal article" date="2020" name="Nat. Commun.">
        <title>Large-scale genome sequencing of mycorrhizal fungi provides insights into the early evolution of symbiotic traits.</title>
        <authorList>
            <person name="Miyauchi S."/>
            <person name="Kiss E."/>
            <person name="Kuo A."/>
            <person name="Drula E."/>
            <person name="Kohler A."/>
            <person name="Sanchez-Garcia M."/>
            <person name="Morin E."/>
            <person name="Andreopoulos B."/>
            <person name="Barry K.W."/>
            <person name="Bonito G."/>
            <person name="Buee M."/>
            <person name="Carver A."/>
            <person name="Chen C."/>
            <person name="Cichocki N."/>
            <person name="Clum A."/>
            <person name="Culley D."/>
            <person name="Crous P.W."/>
            <person name="Fauchery L."/>
            <person name="Girlanda M."/>
            <person name="Hayes R.D."/>
            <person name="Keri Z."/>
            <person name="LaButti K."/>
            <person name="Lipzen A."/>
            <person name="Lombard V."/>
            <person name="Magnuson J."/>
            <person name="Maillard F."/>
            <person name="Murat C."/>
            <person name="Nolan M."/>
            <person name="Ohm R.A."/>
            <person name="Pangilinan J."/>
            <person name="Pereira M.F."/>
            <person name="Perotto S."/>
            <person name="Peter M."/>
            <person name="Pfister S."/>
            <person name="Riley R."/>
            <person name="Sitrit Y."/>
            <person name="Stielow J.B."/>
            <person name="Szollosi G."/>
            <person name="Zifcakova L."/>
            <person name="Stursova M."/>
            <person name="Spatafora J.W."/>
            <person name="Tedersoo L."/>
            <person name="Vaario L.M."/>
            <person name="Yamada A."/>
            <person name="Yan M."/>
            <person name="Wang P."/>
            <person name="Xu J."/>
            <person name="Bruns T."/>
            <person name="Baldrian P."/>
            <person name="Vilgalys R."/>
            <person name="Dunand C."/>
            <person name="Henrissat B."/>
            <person name="Grigoriev I.V."/>
            <person name="Hibbett D."/>
            <person name="Nagy L.G."/>
            <person name="Martin F.M."/>
        </authorList>
    </citation>
    <scope>NUCLEOTIDE SEQUENCE</scope>
    <source>
        <strain evidence="1">UP504</strain>
    </source>
</reference>
<protein>
    <submittedName>
        <fullName evidence="1">Uncharacterized protein</fullName>
    </submittedName>
</protein>
<accession>A0A9P6DQF5</accession>